<dbReference type="RefSeq" id="WP_379012823.1">
    <property type="nucleotide sequence ID" value="NZ_JBHSDC010000003.1"/>
</dbReference>
<accession>A0ABV8PTF4</accession>
<evidence type="ECO:0000313" key="2">
    <source>
        <dbReference type="Proteomes" id="UP001595906"/>
    </source>
</evidence>
<evidence type="ECO:0000313" key="1">
    <source>
        <dbReference type="EMBL" id="MFC4231388.1"/>
    </source>
</evidence>
<dbReference type="Proteomes" id="UP001595906">
    <property type="component" value="Unassembled WGS sequence"/>
</dbReference>
<keyword evidence="2" id="KW-1185">Reference proteome</keyword>
<proteinExistence type="predicted"/>
<name>A0ABV8PTF4_9BACT</name>
<dbReference type="EMBL" id="JBHSDC010000003">
    <property type="protein sequence ID" value="MFC4231388.1"/>
    <property type="molecule type" value="Genomic_DNA"/>
</dbReference>
<comment type="caution">
    <text evidence="1">The sequence shown here is derived from an EMBL/GenBank/DDBJ whole genome shotgun (WGS) entry which is preliminary data.</text>
</comment>
<reference evidence="2" key="1">
    <citation type="journal article" date="2019" name="Int. J. Syst. Evol. Microbiol.">
        <title>The Global Catalogue of Microorganisms (GCM) 10K type strain sequencing project: providing services to taxonomists for standard genome sequencing and annotation.</title>
        <authorList>
            <consortium name="The Broad Institute Genomics Platform"/>
            <consortium name="The Broad Institute Genome Sequencing Center for Infectious Disease"/>
            <person name="Wu L."/>
            <person name="Ma J."/>
        </authorList>
    </citation>
    <scope>NUCLEOTIDE SEQUENCE [LARGE SCALE GENOMIC DNA]</scope>
    <source>
        <strain evidence="2">CECT 8010</strain>
    </source>
</reference>
<sequence>MRNYVLIFVCYSHFTQSDTNIVLAKPSEKITIYQPQPPKKPSFFESIFGKIIKPKPPKTTAVNPRQVKKKPVKIKYKKYVMLEGEGLWQVADKKKIAIKEVPQWIDLIAKKNKLTIKDNHDDYVLNAGTIIWIPM</sequence>
<protein>
    <recommendedName>
        <fullName evidence="3">LysM domain-containing protein</fullName>
    </recommendedName>
</protein>
<gene>
    <name evidence="1" type="ORF">ACFOW1_05770</name>
</gene>
<evidence type="ECO:0008006" key="3">
    <source>
        <dbReference type="Google" id="ProtNLM"/>
    </source>
</evidence>
<organism evidence="1 2">
    <name type="scientific">Parasediminibacterium paludis</name>
    <dbReference type="NCBI Taxonomy" id="908966"/>
    <lineage>
        <taxon>Bacteria</taxon>
        <taxon>Pseudomonadati</taxon>
        <taxon>Bacteroidota</taxon>
        <taxon>Chitinophagia</taxon>
        <taxon>Chitinophagales</taxon>
        <taxon>Chitinophagaceae</taxon>
        <taxon>Parasediminibacterium</taxon>
    </lineage>
</organism>